<sequence>MIIENGKQFDRSIIRRLLEPKKHPQTDLAWKFLVSGTLKSQTLILRLLYQTEKKRGVSSLQFCSAVNVVISHLIQLDEIDKALVVLSKCVPKATLTTLRHCLMAADSEQTLETFWSLTKISGQAKAYKLEEVYVAALTKFNYQKAKSILLESPEAMGREAWRALLEKAGDLKNFNDLYNLFQFSRQHNITRKIETVFFQSLAKIFPEEVYAKFKKQAAYGSNFKETKLLALLHPRLLSRIQLNLSRDRSIWSIPLLGFLANSNLARARDVLRYAERVEGKPNRQMYLSCLKYSRRQKSPEDVREFSRLHKECEKATSIEIAQRLSASKK</sequence>
<protein>
    <submittedName>
        <fullName evidence="1">Uncharacterized protein</fullName>
    </submittedName>
</protein>
<name>A0A1U7LPJ5_NEOID</name>
<reference evidence="1 2" key="1">
    <citation type="submission" date="2016-04" db="EMBL/GenBank/DDBJ databases">
        <title>Evolutionary innovation and constraint leading to complex multicellularity in the Ascomycota.</title>
        <authorList>
            <person name="Cisse O."/>
            <person name="Nguyen A."/>
            <person name="Hewitt D.A."/>
            <person name="Jedd G."/>
            <person name="Stajich J.E."/>
        </authorList>
    </citation>
    <scope>NUCLEOTIDE SEQUENCE [LARGE SCALE GENOMIC DNA]</scope>
    <source>
        <strain evidence="1 2">DAH-3</strain>
    </source>
</reference>
<accession>A0A1U7LPJ5</accession>
<gene>
    <name evidence="1" type="ORF">NEOLI_001811</name>
</gene>
<organism evidence="1 2">
    <name type="scientific">Neolecta irregularis (strain DAH-3)</name>
    <dbReference type="NCBI Taxonomy" id="1198029"/>
    <lineage>
        <taxon>Eukaryota</taxon>
        <taxon>Fungi</taxon>
        <taxon>Dikarya</taxon>
        <taxon>Ascomycota</taxon>
        <taxon>Taphrinomycotina</taxon>
        <taxon>Neolectales</taxon>
        <taxon>Neolectaceae</taxon>
        <taxon>Neolecta</taxon>
    </lineage>
</organism>
<dbReference type="AlphaFoldDB" id="A0A1U7LPJ5"/>
<proteinExistence type="predicted"/>
<dbReference type="Proteomes" id="UP000186594">
    <property type="component" value="Unassembled WGS sequence"/>
</dbReference>
<comment type="caution">
    <text evidence="1">The sequence shown here is derived from an EMBL/GenBank/DDBJ whole genome shotgun (WGS) entry which is preliminary data.</text>
</comment>
<keyword evidence="2" id="KW-1185">Reference proteome</keyword>
<evidence type="ECO:0000313" key="2">
    <source>
        <dbReference type="Proteomes" id="UP000186594"/>
    </source>
</evidence>
<evidence type="ECO:0000313" key="1">
    <source>
        <dbReference type="EMBL" id="OLL24548.1"/>
    </source>
</evidence>
<dbReference type="EMBL" id="LXFE01000737">
    <property type="protein sequence ID" value="OLL24548.1"/>
    <property type="molecule type" value="Genomic_DNA"/>
</dbReference>